<feature type="site" description="Contributes to redox potential value" evidence="3">
    <location>
        <position position="32"/>
    </location>
</feature>
<dbReference type="InterPro" id="IPR017937">
    <property type="entry name" value="Thioredoxin_CS"/>
</dbReference>
<feature type="active site" description="Nucleophile" evidence="3">
    <location>
        <position position="30"/>
    </location>
</feature>
<accession>A0AAV7KAC2</accession>
<evidence type="ECO:0000256" key="4">
    <source>
        <dbReference type="PIRSR" id="PIRSR000077-4"/>
    </source>
</evidence>
<keyword evidence="7" id="KW-1185">Reference proteome</keyword>
<name>A0AAV7KAC2_9METZ</name>
<evidence type="ECO:0000256" key="2">
    <source>
        <dbReference type="PIRNR" id="PIRNR000077"/>
    </source>
</evidence>
<keyword evidence="1 4" id="KW-1015">Disulfide bond</keyword>
<sequence length="106" mass="12235">MPTEIDNQSTFKQELKGNDKVVVDYYAVWCGPCNAFSPKFIELEAEFPTIKFLKVDVDKCPGISKEYKIAAMPTFLTFHKEDQFDKLVGANEKKLRNILQKLQDKE</sequence>
<dbReference type="PIRSF" id="PIRSF000077">
    <property type="entry name" value="Thioredoxin"/>
    <property type="match status" value="1"/>
</dbReference>
<dbReference type="InterPro" id="IPR013766">
    <property type="entry name" value="Thioredoxin_domain"/>
</dbReference>
<dbReference type="AlphaFoldDB" id="A0AAV7KAC2"/>
<reference evidence="6 7" key="1">
    <citation type="journal article" date="2023" name="BMC Biol.">
        <title>The compact genome of the sponge Oopsacas minuta (Hexactinellida) is lacking key metazoan core genes.</title>
        <authorList>
            <person name="Santini S."/>
            <person name="Schenkelaars Q."/>
            <person name="Jourda C."/>
            <person name="Duchesne M."/>
            <person name="Belahbib H."/>
            <person name="Rocher C."/>
            <person name="Selva M."/>
            <person name="Riesgo A."/>
            <person name="Vervoort M."/>
            <person name="Leys S.P."/>
            <person name="Kodjabachian L."/>
            <person name="Le Bivic A."/>
            <person name="Borchiellini C."/>
            <person name="Claverie J.M."/>
            <person name="Renard E."/>
        </authorList>
    </citation>
    <scope>NUCLEOTIDE SEQUENCE [LARGE SCALE GENOMIC DNA]</scope>
    <source>
        <strain evidence="6">SPO-2</strain>
    </source>
</reference>
<feature type="disulfide bond" description="Redox-active" evidence="4">
    <location>
        <begin position="30"/>
        <end position="33"/>
    </location>
</feature>
<dbReference type="GO" id="GO:0015035">
    <property type="term" value="F:protein-disulfide reductase activity"/>
    <property type="evidence" value="ECO:0007669"/>
    <property type="project" value="InterPro"/>
</dbReference>
<dbReference type="Proteomes" id="UP001165289">
    <property type="component" value="Unassembled WGS sequence"/>
</dbReference>
<dbReference type="Gene3D" id="3.40.30.10">
    <property type="entry name" value="Glutaredoxin"/>
    <property type="match status" value="1"/>
</dbReference>
<protein>
    <recommendedName>
        <fullName evidence="2">Thioredoxin</fullName>
    </recommendedName>
</protein>
<dbReference type="PROSITE" id="PS51352">
    <property type="entry name" value="THIOREDOXIN_2"/>
    <property type="match status" value="1"/>
</dbReference>
<feature type="domain" description="Thioredoxin" evidence="5">
    <location>
        <begin position="1"/>
        <end position="104"/>
    </location>
</feature>
<dbReference type="Pfam" id="PF00085">
    <property type="entry name" value="Thioredoxin"/>
    <property type="match status" value="1"/>
</dbReference>
<dbReference type="PANTHER" id="PTHR46115">
    <property type="entry name" value="THIOREDOXIN-LIKE PROTEIN 1"/>
    <property type="match status" value="1"/>
</dbReference>
<dbReference type="SUPFAM" id="SSF52833">
    <property type="entry name" value="Thioredoxin-like"/>
    <property type="match status" value="1"/>
</dbReference>
<feature type="active site" description="Nucleophile" evidence="3">
    <location>
        <position position="33"/>
    </location>
</feature>
<dbReference type="CDD" id="cd02947">
    <property type="entry name" value="TRX_family"/>
    <property type="match status" value="1"/>
</dbReference>
<keyword evidence="4" id="KW-0676">Redox-active center</keyword>
<evidence type="ECO:0000313" key="6">
    <source>
        <dbReference type="EMBL" id="KAI6657229.1"/>
    </source>
</evidence>
<dbReference type="EMBL" id="JAKMXF010000115">
    <property type="protein sequence ID" value="KAI6657229.1"/>
    <property type="molecule type" value="Genomic_DNA"/>
</dbReference>
<comment type="similarity">
    <text evidence="2">Belongs to the thioredoxin family.</text>
</comment>
<feature type="site" description="Contributes to redox potential value" evidence="3">
    <location>
        <position position="31"/>
    </location>
</feature>
<dbReference type="PRINTS" id="PR00421">
    <property type="entry name" value="THIOREDOXIN"/>
</dbReference>
<dbReference type="InterPro" id="IPR036249">
    <property type="entry name" value="Thioredoxin-like_sf"/>
</dbReference>
<proteinExistence type="inferred from homology"/>
<organism evidence="6 7">
    <name type="scientific">Oopsacas minuta</name>
    <dbReference type="NCBI Taxonomy" id="111878"/>
    <lineage>
        <taxon>Eukaryota</taxon>
        <taxon>Metazoa</taxon>
        <taxon>Porifera</taxon>
        <taxon>Hexactinellida</taxon>
        <taxon>Hexasterophora</taxon>
        <taxon>Lyssacinosida</taxon>
        <taxon>Leucopsacidae</taxon>
        <taxon>Oopsacas</taxon>
    </lineage>
</organism>
<evidence type="ECO:0000313" key="7">
    <source>
        <dbReference type="Proteomes" id="UP001165289"/>
    </source>
</evidence>
<evidence type="ECO:0000259" key="5">
    <source>
        <dbReference type="PROSITE" id="PS51352"/>
    </source>
</evidence>
<gene>
    <name evidence="6" type="ORF">LOD99_11167</name>
</gene>
<feature type="site" description="Deprotonates C-terminal active site Cys" evidence="3">
    <location>
        <position position="24"/>
    </location>
</feature>
<dbReference type="InterPro" id="IPR005746">
    <property type="entry name" value="Thioredoxin"/>
</dbReference>
<dbReference type="PROSITE" id="PS00194">
    <property type="entry name" value="THIOREDOXIN_1"/>
    <property type="match status" value="1"/>
</dbReference>
<evidence type="ECO:0000256" key="3">
    <source>
        <dbReference type="PIRSR" id="PIRSR000077-1"/>
    </source>
</evidence>
<comment type="caution">
    <text evidence="6">The sequence shown here is derived from an EMBL/GenBank/DDBJ whole genome shotgun (WGS) entry which is preliminary data.</text>
</comment>
<evidence type="ECO:0000256" key="1">
    <source>
        <dbReference type="ARBA" id="ARBA00023157"/>
    </source>
</evidence>